<dbReference type="Proteomes" id="UP000265520">
    <property type="component" value="Unassembled WGS sequence"/>
</dbReference>
<dbReference type="AlphaFoldDB" id="A0A392TM95"/>
<comment type="caution">
    <text evidence="1">The sequence shown here is derived from an EMBL/GenBank/DDBJ whole genome shotgun (WGS) entry which is preliminary data.</text>
</comment>
<evidence type="ECO:0000313" key="2">
    <source>
        <dbReference type="Proteomes" id="UP000265520"/>
    </source>
</evidence>
<proteinExistence type="predicted"/>
<protein>
    <submittedName>
        <fullName evidence="1">Uncharacterized protein</fullName>
    </submittedName>
</protein>
<evidence type="ECO:0000313" key="1">
    <source>
        <dbReference type="EMBL" id="MCI61567.1"/>
    </source>
</evidence>
<keyword evidence="2" id="KW-1185">Reference proteome</keyword>
<reference evidence="1 2" key="1">
    <citation type="journal article" date="2018" name="Front. Plant Sci.">
        <title>Red Clover (Trifolium pratense) and Zigzag Clover (T. medium) - A Picture of Genomic Similarities and Differences.</title>
        <authorList>
            <person name="Dluhosova J."/>
            <person name="Istvanek J."/>
            <person name="Nedelnik J."/>
            <person name="Repkova J."/>
        </authorList>
    </citation>
    <scope>NUCLEOTIDE SEQUENCE [LARGE SCALE GENOMIC DNA]</scope>
    <source>
        <strain evidence="2">cv. 10/8</strain>
        <tissue evidence="1">Leaf</tissue>
    </source>
</reference>
<organism evidence="1 2">
    <name type="scientific">Trifolium medium</name>
    <dbReference type="NCBI Taxonomy" id="97028"/>
    <lineage>
        <taxon>Eukaryota</taxon>
        <taxon>Viridiplantae</taxon>
        <taxon>Streptophyta</taxon>
        <taxon>Embryophyta</taxon>
        <taxon>Tracheophyta</taxon>
        <taxon>Spermatophyta</taxon>
        <taxon>Magnoliopsida</taxon>
        <taxon>eudicotyledons</taxon>
        <taxon>Gunneridae</taxon>
        <taxon>Pentapetalae</taxon>
        <taxon>rosids</taxon>
        <taxon>fabids</taxon>
        <taxon>Fabales</taxon>
        <taxon>Fabaceae</taxon>
        <taxon>Papilionoideae</taxon>
        <taxon>50 kb inversion clade</taxon>
        <taxon>NPAAA clade</taxon>
        <taxon>Hologalegina</taxon>
        <taxon>IRL clade</taxon>
        <taxon>Trifolieae</taxon>
        <taxon>Trifolium</taxon>
    </lineage>
</organism>
<sequence>MYLCGYRGDGDGEEIFPRGGDREWGRETNLEAGCGEASSAHSLPP</sequence>
<dbReference type="EMBL" id="LXQA010602085">
    <property type="protein sequence ID" value="MCI61567.1"/>
    <property type="molecule type" value="Genomic_DNA"/>
</dbReference>
<accession>A0A392TM95</accession>
<name>A0A392TM95_9FABA</name>